<dbReference type="EMBL" id="LK996017">
    <property type="protein sequence ID" value="CDX02112.1"/>
    <property type="molecule type" value="Genomic_DNA"/>
</dbReference>
<organism evidence="1">
    <name type="scientific">Desulfitobacterium hafniense</name>
    <name type="common">Desulfitobacterium frappieri</name>
    <dbReference type="NCBI Taxonomy" id="49338"/>
    <lineage>
        <taxon>Bacteria</taxon>
        <taxon>Bacillati</taxon>
        <taxon>Bacillota</taxon>
        <taxon>Clostridia</taxon>
        <taxon>Eubacteriales</taxon>
        <taxon>Desulfitobacteriaceae</taxon>
        <taxon>Desulfitobacterium</taxon>
    </lineage>
</organism>
<protein>
    <submittedName>
        <fullName evidence="1">Prokaryotic membrane lipoprotein lipid attachment site profile</fullName>
    </submittedName>
</protein>
<keyword evidence="1" id="KW-0449">Lipoprotein</keyword>
<name>A0A098B181_DESHA</name>
<evidence type="ECO:0000313" key="1">
    <source>
        <dbReference type="EMBL" id="CDX02112.1"/>
    </source>
</evidence>
<dbReference type="PROSITE" id="PS51257">
    <property type="entry name" value="PROKAR_LIPOPROTEIN"/>
    <property type="match status" value="1"/>
</dbReference>
<gene>
    <name evidence="1" type="ORF">DPCES_2225</name>
</gene>
<dbReference type="PATRIC" id="fig|49338.4.peg.2399"/>
<sequence length="537" mass="61147">MMKTETGTIPAPLKLIPLLLMMSLLLTACSSVPSSAPSPAPESYDSETAIKNEDVYAHQQDFYTNQILNGKTEITPELMLFFHDYFSKNGNELRLLPEFAFGKAPAWDDLSQYIIFNAYEDFVDGSISEEKFDRQITRFFWPVIYTQKDGTGLIYENGKYTIRYGSDAHGWAIYELTGLKNKGKTERGPDKWEATIRGYFFAELDSDPAEEGYSENGKAVWTEMKKAENKGLTFWQVQNSLILKNPGSILELGCEWTIEFAVNDPEGDIHFTYMSCSRSPKDEQAPPQQVPGDIYLFQQYPSGYEFIKTVCDLRGEAAITNELREKFNLFARDHRWCYMPDMDGYESFFDTGRSYANSLGYSNFADAVFYALSYLRFPEKVSAPTVQSTIAALFVAKDGVHQPMPHQTYGKTANYADGYYSPWPEGTPDFDRMFFLLTGLKVEEQESGEVYITVQATEYYFAHPSYIPGENEKWLAEKAKELDLSDMEAAAKLIAENKMDGIKGAKEYETTLVYMMKNTVPVDYAPRVVFSRSRSIE</sequence>
<accession>A0A098B181</accession>
<proteinExistence type="predicted"/>
<dbReference type="AlphaFoldDB" id="A0A098B181"/>
<reference evidence="1" key="1">
    <citation type="submission" date="2014-07" db="EMBL/GenBank/DDBJ databases">
        <authorList>
            <person name="Hornung V.Bastian."/>
        </authorList>
    </citation>
    <scope>NUCLEOTIDE SEQUENCE</scope>
    <source>
        <strain evidence="1">PCE-S</strain>
    </source>
</reference>